<dbReference type="Gene3D" id="3.40.710.10">
    <property type="entry name" value="DD-peptidase/beta-lactamase superfamily"/>
    <property type="match status" value="1"/>
</dbReference>
<gene>
    <name evidence="2" type="ORF">CLV30_1324</name>
</gene>
<dbReference type="InterPro" id="IPR012338">
    <property type="entry name" value="Beta-lactam/transpept-like"/>
</dbReference>
<dbReference type="InterPro" id="IPR052907">
    <property type="entry name" value="Beta-lactamase/esterase"/>
</dbReference>
<organism evidence="2 3">
    <name type="scientific">Haloactinopolyspora alba</name>
    <dbReference type="NCBI Taxonomy" id="648780"/>
    <lineage>
        <taxon>Bacteria</taxon>
        <taxon>Bacillati</taxon>
        <taxon>Actinomycetota</taxon>
        <taxon>Actinomycetes</taxon>
        <taxon>Jiangellales</taxon>
        <taxon>Jiangellaceae</taxon>
        <taxon>Haloactinopolyspora</taxon>
    </lineage>
</organism>
<accession>A0A2P8D5B9</accession>
<dbReference type="Pfam" id="PF00144">
    <property type="entry name" value="Beta-lactamase"/>
    <property type="match status" value="1"/>
</dbReference>
<evidence type="ECO:0000313" key="3">
    <source>
        <dbReference type="Proteomes" id="UP000243528"/>
    </source>
</evidence>
<dbReference type="PANTHER" id="PTHR43319:SF3">
    <property type="entry name" value="BETA-LACTAMASE-RELATED DOMAIN-CONTAINING PROTEIN"/>
    <property type="match status" value="1"/>
</dbReference>
<comment type="caution">
    <text evidence="2">The sequence shown here is derived from an EMBL/GenBank/DDBJ whole genome shotgun (WGS) entry which is preliminary data.</text>
</comment>
<dbReference type="OrthoDB" id="9809635at2"/>
<dbReference type="AlphaFoldDB" id="A0A2P8D5B9"/>
<dbReference type="SUPFAM" id="SSF56601">
    <property type="entry name" value="beta-lactamase/transpeptidase-like"/>
    <property type="match status" value="1"/>
</dbReference>
<evidence type="ECO:0000313" key="2">
    <source>
        <dbReference type="EMBL" id="PSK92389.1"/>
    </source>
</evidence>
<feature type="domain" description="Beta-lactamase-related" evidence="1">
    <location>
        <begin position="9"/>
        <end position="354"/>
    </location>
</feature>
<dbReference type="PANTHER" id="PTHR43319">
    <property type="entry name" value="BETA-LACTAMASE-RELATED"/>
    <property type="match status" value="1"/>
</dbReference>
<sequence length="370" mass="39123">MSDIQTRVQDALDTLVDSGAERGLQATAHHRGERVVDAVSGTVDAATGEPVAPDTLFYTYSTGKAMTVTAVQVLIEQGVFDYDTRIAELWPEFGAHGKGSATIRHALTHSIGVPALPSDVTPADLCDWPSICARIADSEPWWQPGTATGYHAHTFGYIAGEIIRRATGRRISEVLREDVARPLGVEGELYFGVPESQLGRVAPLEDADGSAEFLASLPDDSPFFTLAPRAVTPTAVFGNRRDVLMADIPAGGKMTARAIATLYAALLGDVAGVRLVAPERLGDLTEVAFSGTDQVFDMPTKLSLGFGLGLVGDEDDEHPTTFGWGGVGGSYALADTATGVTFALTKNRLTPDFSTAQTLAGMVLDAFAPR</sequence>
<protein>
    <submittedName>
        <fullName evidence="2">CubicO group peptidase (Beta-lactamase class C family)</fullName>
    </submittedName>
</protein>
<name>A0A2P8D5B9_9ACTN</name>
<dbReference type="EMBL" id="PYGE01000032">
    <property type="protein sequence ID" value="PSK92389.1"/>
    <property type="molecule type" value="Genomic_DNA"/>
</dbReference>
<dbReference type="RefSeq" id="WP_106539971.1">
    <property type="nucleotide sequence ID" value="NZ_ML142906.1"/>
</dbReference>
<keyword evidence="3" id="KW-1185">Reference proteome</keyword>
<dbReference type="Proteomes" id="UP000243528">
    <property type="component" value="Unassembled WGS sequence"/>
</dbReference>
<proteinExistence type="predicted"/>
<dbReference type="InterPro" id="IPR001466">
    <property type="entry name" value="Beta-lactam-related"/>
</dbReference>
<evidence type="ECO:0000259" key="1">
    <source>
        <dbReference type="Pfam" id="PF00144"/>
    </source>
</evidence>
<reference evidence="2 3" key="1">
    <citation type="submission" date="2018-03" db="EMBL/GenBank/DDBJ databases">
        <title>Genomic Encyclopedia of Archaeal and Bacterial Type Strains, Phase II (KMG-II): from individual species to whole genera.</title>
        <authorList>
            <person name="Goeker M."/>
        </authorList>
    </citation>
    <scope>NUCLEOTIDE SEQUENCE [LARGE SCALE GENOMIC DNA]</scope>
    <source>
        <strain evidence="2 3">DSM 45211</strain>
    </source>
</reference>